<dbReference type="AlphaFoldDB" id="A0A1G7DR77"/>
<dbReference type="Pfam" id="PF12680">
    <property type="entry name" value="SnoaL_2"/>
    <property type="match status" value="1"/>
</dbReference>
<dbReference type="SUPFAM" id="SSF54427">
    <property type="entry name" value="NTF2-like"/>
    <property type="match status" value="1"/>
</dbReference>
<dbReference type="PANTHER" id="PTHR41252">
    <property type="entry name" value="BLR2505 PROTEIN"/>
    <property type="match status" value="1"/>
</dbReference>
<dbReference type="InterPro" id="IPR037401">
    <property type="entry name" value="SnoaL-like"/>
</dbReference>
<keyword evidence="3" id="KW-1185">Reference proteome</keyword>
<dbReference type="STRING" id="168276.SAMN05444580_12052"/>
<dbReference type="PANTHER" id="PTHR41252:SF1">
    <property type="entry name" value="BLR2505 PROTEIN"/>
    <property type="match status" value="1"/>
</dbReference>
<dbReference type="EMBL" id="FNAB01000020">
    <property type="protein sequence ID" value="SDE53987.1"/>
    <property type="molecule type" value="Genomic_DNA"/>
</dbReference>
<sequence>MSTEENIENTKAGYAAFAAGDAEGAMSKLADDIEWIVPGESAVSGSYRGKDEVAGMWMKVAEKSLTTTPQHILGDDDLVVVLTQVTAGGESWDAADVLTFRDGKVVKIQSASDTAKQAKVFGTS</sequence>
<proteinExistence type="predicted"/>
<dbReference type="Gene3D" id="3.10.450.50">
    <property type="match status" value="1"/>
</dbReference>
<evidence type="ECO:0000313" key="3">
    <source>
        <dbReference type="Proteomes" id="UP000199417"/>
    </source>
</evidence>
<dbReference type="InterPro" id="IPR032710">
    <property type="entry name" value="NTF2-like_dom_sf"/>
</dbReference>
<name>A0A1G7DR77_9NOCA</name>
<reference evidence="2 3" key="1">
    <citation type="submission" date="2016-10" db="EMBL/GenBank/DDBJ databases">
        <authorList>
            <person name="de Groot N.N."/>
        </authorList>
    </citation>
    <scope>NUCLEOTIDE SEQUENCE [LARGE SCALE GENOMIC DNA]</scope>
    <source>
        <strain evidence="2 3">JCM 11308</strain>
    </source>
</reference>
<dbReference type="RefSeq" id="WP_072846803.1">
    <property type="nucleotide sequence ID" value="NZ_FNAB01000020.1"/>
</dbReference>
<dbReference type="Proteomes" id="UP000199417">
    <property type="component" value="Unassembled WGS sequence"/>
</dbReference>
<accession>A0A1G7DR77</accession>
<protein>
    <recommendedName>
        <fullName evidence="1">SnoaL-like domain-containing protein</fullName>
    </recommendedName>
</protein>
<gene>
    <name evidence="2" type="ORF">SAMN05444580_12052</name>
</gene>
<evidence type="ECO:0000259" key="1">
    <source>
        <dbReference type="Pfam" id="PF12680"/>
    </source>
</evidence>
<organism evidence="2 3">
    <name type="scientific">Rhodococcus tukisamuensis</name>
    <dbReference type="NCBI Taxonomy" id="168276"/>
    <lineage>
        <taxon>Bacteria</taxon>
        <taxon>Bacillati</taxon>
        <taxon>Actinomycetota</taxon>
        <taxon>Actinomycetes</taxon>
        <taxon>Mycobacteriales</taxon>
        <taxon>Nocardiaceae</taxon>
        <taxon>Rhodococcus</taxon>
    </lineage>
</organism>
<feature type="domain" description="SnoaL-like" evidence="1">
    <location>
        <begin position="13"/>
        <end position="107"/>
    </location>
</feature>
<evidence type="ECO:0000313" key="2">
    <source>
        <dbReference type="EMBL" id="SDE53987.1"/>
    </source>
</evidence>